<name>A0A6L2JWF3_TANCI</name>
<evidence type="ECO:0000313" key="2">
    <source>
        <dbReference type="EMBL" id="GEU41421.1"/>
    </source>
</evidence>
<dbReference type="PANTHER" id="PTHR33240">
    <property type="entry name" value="OS08G0508500 PROTEIN"/>
    <property type="match status" value="1"/>
</dbReference>
<dbReference type="EMBL" id="BKCJ010001436">
    <property type="protein sequence ID" value="GEU41421.1"/>
    <property type="molecule type" value="Genomic_DNA"/>
</dbReference>
<dbReference type="InterPro" id="IPR005162">
    <property type="entry name" value="Retrotrans_gag_dom"/>
</dbReference>
<reference evidence="2" key="1">
    <citation type="journal article" date="2019" name="Sci. Rep.">
        <title>Draft genome of Tanacetum cinerariifolium, the natural source of mosquito coil.</title>
        <authorList>
            <person name="Yamashiro T."/>
            <person name="Shiraishi A."/>
            <person name="Satake H."/>
            <person name="Nakayama K."/>
        </authorList>
    </citation>
    <scope>NUCLEOTIDE SEQUENCE</scope>
</reference>
<feature type="domain" description="Retrotransposon gag" evidence="1">
    <location>
        <begin position="53"/>
        <end position="142"/>
    </location>
</feature>
<dbReference type="AlphaFoldDB" id="A0A6L2JWF3"/>
<organism evidence="2">
    <name type="scientific">Tanacetum cinerariifolium</name>
    <name type="common">Dalmatian daisy</name>
    <name type="synonym">Chrysanthemum cinerariifolium</name>
    <dbReference type="NCBI Taxonomy" id="118510"/>
    <lineage>
        <taxon>Eukaryota</taxon>
        <taxon>Viridiplantae</taxon>
        <taxon>Streptophyta</taxon>
        <taxon>Embryophyta</taxon>
        <taxon>Tracheophyta</taxon>
        <taxon>Spermatophyta</taxon>
        <taxon>Magnoliopsida</taxon>
        <taxon>eudicotyledons</taxon>
        <taxon>Gunneridae</taxon>
        <taxon>Pentapetalae</taxon>
        <taxon>asterids</taxon>
        <taxon>campanulids</taxon>
        <taxon>Asterales</taxon>
        <taxon>Asteraceae</taxon>
        <taxon>Asteroideae</taxon>
        <taxon>Anthemideae</taxon>
        <taxon>Anthemidinae</taxon>
        <taxon>Tanacetum</taxon>
    </lineage>
</organism>
<sequence length="411" mass="47686">MMTLPSIITPVKIDQQDGKPIRRCRTEDQDDREVTLPLLMMEQIEGHPSALRMFQQTLDGLARGWFERLPANSIDEWLDLREAFATKYSVIKACFKEPHEITKIVRRANESLTTFKERWTVETGFIMGVPEVMKISSFMDSLKCPELAKHFSDKAPVYVNDMIRRLNEFVRFEKAFSQTELLKGKMGKQHRKSYFFPARKDDRLFRNNYMGDPRRSTKEKKRKAREVTEEWMNSPITFPPVLTEDVFDEPLIIEAEVEGYLVRRIYVDRGASVDVMFEHCFENLSPTIKGRLKETQTDLVGFAWEAMKPLGKIELEVCFGSKGLCKRTTMKFTVIRDPSPYNIILGRTGLRTLSGIPSTIHSMMKFPTPRGIATLVIRSVIISECRQLEKKQVIEEEEKKKEVETRVINVT</sequence>
<dbReference type="Gene3D" id="2.40.70.10">
    <property type="entry name" value="Acid Proteases"/>
    <property type="match status" value="1"/>
</dbReference>
<accession>A0A6L2JWF3</accession>
<evidence type="ECO:0000259" key="1">
    <source>
        <dbReference type="Pfam" id="PF03732"/>
    </source>
</evidence>
<dbReference type="CDD" id="cd00303">
    <property type="entry name" value="retropepsin_like"/>
    <property type="match status" value="1"/>
</dbReference>
<keyword evidence="2" id="KW-0695">RNA-directed DNA polymerase</keyword>
<keyword evidence="2" id="KW-0548">Nucleotidyltransferase</keyword>
<proteinExistence type="predicted"/>
<comment type="caution">
    <text evidence="2">The sequence shown here is derived from an EMBL/GenBank/DDBJ whole genome shotgun (WGS) entry which is preliminary data.</text>
</comment>
<protein>
    <submittedName>
        <fullName evidence="2">Reverse transcriptase domain-containing protein</fullName>
    </submittedName>
</protein>
<gene>
    <name evidence="2" type="ORF">Tci_013399</name>
</gene>
<dbReference type="GO" id="GO:0003964">
    <property type="term" value="F:RNA-directed DNA polymerase activity"/>
    <property type="evidence" value="ECO:0007669"/>
    <property type="project" value="UniProtKB-KW"/>
</dbReference>
<dbReference type="Pfam" id="PF03732">
    <property type="entry name" value="Retrotrans_gag"/>
    <property type="match status" value="1"/>
</dbReference>
<dbReference type="InterPro" id="IPR021109">
    <property type="entry name" value="Peptidase_aspartic_dom_sf"/>
</dbReference>
<dbReference type="PANTHER" id="PTHR33240:SF15">
    <property type="entry name" value="GAG-PRO-LIKE PROTEIN"/>
    <property type="match status" value="1"/>
</dbReference>
<keyword evidence="2" id="KW-0808">Transferase</keyword>